<reference evidence="7 8" key="1">
    <citation type="journal article" date="2019" name="Commun. Biol.">
        <title>The bagworm genome reveals a unique fibroin gene that provides high tensile strength.</title>
        <authorList>
            <person name="Kono N."/>
            <person name="Nakamura H."/>
            <person name="Ohtoshi R."/>
            <person name="Tomita M."/>
            <person name="Numata K."/>
            <person name="Arakawa K."/>
        </authorList>
    </citation>
    <scope>NUCLEOTIDE SEQUENCE [LARGE SCALE GENOMIC DNA]</scope>
</reference>
<dbReference type="InterPro" id="IPR011011">
    <property type="entry name" value="Znf_FYVE_PHD"/>
</dbReference>
<keyword evidence="1" id="KW-0479">Metal-binding</keyword>
<dbReference type="InterPro" id="IPR019786">
    <property type="entry name" value="Zinc_finger_PHD-type_CS"/>
</dbReference>
<dbReference type="Gene3D" id="3.10.10.10">
    <property type="entry name" value="HIV Type 1 Reverse Transcriptase, subunit A, domain 1"/>
    <property type="match status" value="1"/>
</dbReference>
<dbReference type="Pfam" id="PF05380">
    <property type="entry name" value="Peptidase_A17"/>
    <property type="match status" value="1"/>
</dbReference>
<dbReference type="InterPro" id="IPR001965">
    <property type="entry name" value="Znf_PHD"/>
</dbReference>
<evidence type="ECO:0000256" key="3">
    <source>
        <dbReference type="ARBA" id="ARBA00022833"/>
    </source>
</evidence>
<sequence length="1065" mass="119881">MVGSIGKNDNSCKKCSEKDTDDMVQCDLCDQWFHFGCAGVDQNVANISWSCEYCNGATSVATTGFVTNTSTPTSTSAQNTIGQQPTQHAPEINRQVNFAFSSSTTELVQPAHAFVNIGNNANKVTTTPLSLLQTMAPISSVYTAPIMSYQPLVSWPNSYHYMRPTFSEPNFSANFSHLSTSLSTSCAQVQNQATCSTINSNLDVIAKQRNLELKKLEEEMQFKQQYLEAKYKILSDVNESMMPGIRNFSYTTGQPLPTVTSMVPTPEQLAARQSFPKQLPNFNGDPDEWPLFISSFENSTKLAGYTDAENLIRLQLALKGKAREMVKNKLLLPQMVPEILRTLRMCFGKPEYILERAISRAKAFPPIKDKLEMLIEFAICVQNICSTMEGCQMHSHLNNPLLVKELVDKLPNSHKLNWAMCIKDTRVPVVKSFSDWLYNLAEAASSVTPLYGKSTVSINTHTREENKIESNVNNNACTEPSNAAESVEIIRQNSIVNAHSNHFDDTQPLFRIIPVNIHSLNKTKQVFAFLDEGSAVTLIEKSIFDEMGFAGESDPLCLRWTGETTRMESDSKKSDIFISNITNNKKFKLNAVHTVSNLGLSAQTVDAGEMSKRYPHLAKLPIESYSDATPVILIGSDNWNLAVPLKVREGLWNQPIASKTRLGWTIQGFNKNKKGAKEYRINVHMCDCRQKYSELHDMVKDYLNVETSKPIQLFSPEDNQALAILKTPAIGRTAVMKSKDPSLKAIVQAQIDNLLSKGYAIKLSLEDLKIPNDKIWYLPIFTITNPNKPGKIRLVWDAAAKSNGMSLNDFLFVGPDLLKPLVEILLKFRIGKIAICADISEMFHRINVKEEDMHAQRFLWYDIGDKLLHPSVFVMRALTFGISCAPCIAHYIRDENAKRFKNKYPRAVQSIQQNHYVDDFIDSVANEQQAIQLANNVKEIHEAGGFTMHNWTSNSKEVLEQLHANVSSEQTMKDWGSTTKILGLNWDPNNDEFRYICRFSRLRRNVLDDSVTPTKREMLQILMSIYDPLGFASCYTIGLKILLQEVWRSGITWDEKITGALKRVV</sequence>
<keyword evidence="8" id="KW-1185">Reference proteome</keyword>
<comment type="caution">
    <text evidence="7">The sequence shown here is derived from an EMBL/GenBank/DDBJ whole genome shotgun (WGS) entry which is preliminary data.</text>
</comment>
<dbReference type="CDD" id="cd01644">
    <property type="entry name" value="RT_pepA17"/>
    <property type="match status" value="1"/>
</dbReference>
<dbReference type="Gene3D" id="3.30.70.270">
    <property type="match status" value="1"/>
</dbReference>
<organism evidence="7 8">
    <name type="scientific">Eumeta variegata</name>
    <name type="common">Bagworm moth</name>
    <name type="synonym">Eumeta japonica</name>
    <dbReference type="NCBI Taxonomy" id="151549"/>
    <lineage>
        <taxon>Eukaryota</taxon>
        <taxon>Metazoa</taxon>
        <taxon>Ecdysozoa</taxon>
        <taxon>Arthropoda</taxon>
        <taxon>Hexapoda</taxon>
        <taxon>Insecta</taxon>
        <taxon>Pterygota</taxon>
        <taxon>Neoptera</taxon>
        <taxon>Endopterygota</taxon>
        <taxon>Lepidoptera</taxon>
        <taxon>Glossata</taxon>
        <taxon>Ditrysia</taxon>
        <taxon>Tineoidea</taxon>
        <taxon>Psychidae</taxon>
        <taxon>Oiketicinae</taxon>
        <taxon>Eumeta</taxon>
    </lineage>
</organism>
<dbReference type="AlphaFoldDB" id="A0A4C1SMP7"/>
<evidence type="ECO:0000259" key="6">
    <source>
        <dbReference type="PROSITE" id="PS50016"/>
    </source>
</evidence>
<dbReference type="SUPFAM" id="SSF56672">
    <property type="entry name" value="DNA/RNA polymerases"/>
    <property type="match status" value="1"/>
</dbReference>
<feature type="domain" description="PHD-type" evidence="6">
    <location>
        <begin position="9"/>
        <end position="57"/>
    </location>
</feature>
<evidence type="ECO:0000256" key="4">
    <source>
        <dbReference type="PROSITE-ProRule" id="PRU00146"/>
    </source>
</evidence>
<evidence type="ECO:0000313" key="7">
    <source>
        <dbReference type="EMBL" id="GBP03412.1"/>
    </source>
</evidence>
<dbReference type="InterPro" id="IPR019787">
    <property type="entry name" value="Znf_PHD-finger"/>
</dbReference>
<dbReference type="InterPro" id="IPR013083">
    <property type="entry name" value="Znf_RING/FYVE/PHD"/>
</dbReference>
<feature type="coiled-coil region" evidence="5">
    <location>
        <begin position="199"/>
        <end position="226"/>
    </location>
</feature>
<keyword evidence="5" id="KW-0175">Coiled coil</keyword>
<evidence type="ECO:0000256" key="1">
    <source>
        <dbReference type="ARBA" id="ARBA00022723"/>
    </source>
</evidence>
<dbReference type="PROSITE" id="PS50016">
    <property type="entry name" value="ZF_PHD_2"/>
    <property type="match status" value="1"/>
</dbReference>
<dbReference type="CDD" id="cd15489">
    <property type="entry name" value="PHD_SF"/>
    <property type="match status" value="1"/>
</dbReference>
<dbReference type="InterPro" id="IPR043502">
    <property type="entry name" value="DNA/RNA_pol_sf"/>
</dbReference>
<evidence type="ECO:0000313" key="8">
    <source>
        <dbReference type="Proteomes" id="UP000299102"/>
    </source>
</evidence>
<protein>
    <recommendedName>
        <fullName evidence="6">PHD-type domain-containing protein</fullName>
    </recommendedName>
</protein>
<dbReference type="EMBL" id="BGZK01003655">
    <property type="protein sequence ID" value="GBP03412.1"/>
    <property type="molecule type" value="Genomic_DNA"/>
</dbReference>
<dbReference type="InterPro" id="IPR008042">
    <property type="entry name" value="Retrotrans_Pao"/>
</dbReference>
<dbReference type="PROSITE" id="PS01359">
    <property type="entry name" value="ZF_PHD_1"/>
    <property type="match status" value="1"/>
</dbReference>
<dbReference type="PANTHER" id="PTHR47331">
    <property type="entry name" value="PHD-TYPE DOMAIN-CONTAINING PROTEIN"/>
    <property type="match status" value="1"/>
</dbReference>
<dbReference type="GO" id="GO:0008270">
    <property type="term" value="F:zinc ion binding"/>
    <property type="evidence" value="ECO:0007669"/>
    <property type="project" value="UniProtKB-KW"/>
</dbReference>
<dbReference type="Gene3D" id="3.30.40.10">
    <property type="entry name" value="Zinc/RING finger domain, C3HC4 (zinc finger)"/>
    <property type="match status" value="1"/>
</dbReference>
<proteinExistence type="predicted"/>
<name>A0A4C1SMP7_EUMVA</name>
<dbReference type="SUPFAM" id="SSF57903">
    <property type="entry name" value="FYVE/PHD zinc finger"/>
    <property type="match status" value="1"/>
</dbReference>
<keyword evidence="3" id="KW-0862">Zinc</keyword>
<gene>
    <name evidence="7" type="ORF">EVAR_71356_1</name>
</gene>
<accession>A0A4C1SMP7</accession>
<evidence type="ECO:0000256" key="2">
    <source>
        <dbReference type="ARBA" id="ARBA00022771"/>
    </source>
</evidence>
<dbReference type="GO" id="GO:0071897">
    <property type="term" value="P:DNA biosynthetic process"/>
    <property type="evidence" value="ECO:0007669"/>
    <property type="project" value="UniProtKB-ARBA"/>
</dbReference>
<dbReference type="Pfam" id="PF00628">
    <property type="entry name" value="PHD"/>
    <property type="match status" value="1"/>
</dbReference>
<keyword evidence="2 4" id="KW-0863">Zinc-finger</keyword>
<dbReference type="SMART" id="SM00249">
    <property type="entry name" value="PHD"/>
    <property type="match status" value="1"/>
</dbReference>
<evidence type="ECO:0000256" key="5">
    <source>
        <dbReference type="SAM" id="Coils"/>
    </source>
</evidence>
<dbReference type="OrthoDB" id="10055784at2759"/>
<dbReference type="Proteomes" id="UP000299102">
    <property type="component" value="Unassembled WGS sequence"/>
</dbReference>
<dbReference type="InterPro" id="IPR043128">
    <property type="entry name" value="Rev_trsase/Diguanyl_cyclase"/>
</dbReference>